<dbReference type="AlphaFoldDB" id="A0AAU9EQR8"/>
<protein>
    <submittedName>
        <fullName evidence="1">Uncharacterized protein</fullName>
    </submittedName>
</protein>
<accession>A0AAU9EQR8</accession>
<proteinExistence type="predicted"/>
<evidence type="ECO:0000313" key="2">
    <source>
        <dbReference type="Proteomes" id="UP001321786"/>
    </source>
</evidence>
<dbReference type="KEGG" id="hprf:HLPR_20520"/>
<sequence length="54" mass="6059">MKVNELFEKSEKREGREIDFDIESMRFDCNDLENIEDLAVPGGSGFGCDCKGAL</sequence>
<dbReference type="EMBL" id="AP028654">
    <property type="protein sequence ID" value="BEP29721.1"/>
    <property type="molecule type" value="Genomic_DNA"/>
</dbReference>
<evidence type="ECO:0000313" key="1">
    <source>
        <dbReference type="EMBL" id="BEP29721.1"/>
    </source>
</evidence>
<reference evidence="1 2" key="1">
    <citation type="submission" date="2023-08" db="EMBL/GenBank/DDBJ databases">
        <title>Helicovermis profunda gen. nov., sp. nov., a novel mesophilic, fermentative bacterium within the Bacillota from a deep-sea hydrothermal vent chimney.</title>
        <authorList>
            <person name="Miyazaki U."/>
            <person name="Mizutani D."/>
            <person name="Hashimoto Y."/>
            <person name="Tame A."/>
            <person name="Sawayama S."/>
            <person name="Miyazaki J."/>
            <person name="Takai K."/>
            <person name="Nakagawa S."/>
        </authorList>
    </citation>
    <scope>NUCLEOTIDE SEQUENCE [LARGE SCALE GENOMIC DNA]</scope>
    <source>
        <strain evidence="1 2">S502</strain>
    </source>
</reference>
<organism evidence="1 2">
    <name type="scientific">Helicovermis profundi</name>
    <dbReference type="NCBI Taxonomy" id="3065157"/>
    <lineage>
        <taxon>Bacteria</taxon>
        <taxon>Bacillati</taxon>
        <taxon>Bacillota</taxon>
        <taxon>Clostridia</taxon>
        <taxon>Helicovermis</taxon>
    </lineage>
</organism>
<dbReference type="Proteomes" id="UP001321786">
    <property type="component" value="Chromosome"/>
</dbReference>
<dbReference type="RefSeq" id="WP_338535341.1">
    <property type="nucleotide sequence ID" value="NZ_AP028654.1"/>
</dbReference>
<name>A0AAU9EQR8_9FIRM</name>
<gene>
    <name evidence="1" type="ORF">HLPR_20520</name>
</gene>
<keyword evidence="2" id="KW-1185">Reference proteome</keyword>